<reference evidence="2 3" key="1">
    <citation type="submission" date="2012-04" db="EMBL/GenBank/DDBJ databases">
        <title>Improved High-Quality Draft sequence of Leptothrix ochracea L12.</title>
        <authorList>
            <consortium name="US DOE Joint Genome Institute"/>
            <person name="Lucas S."/>
            <person name="Han J."/>
            <person name="Lapidus A."/>
            <person name="Cheng J.-F."/>
            <person name="Goodwin L."/>
            <person name="Pitluck S."/>
            <person name="Peters L."/>
            <person name="Zeytun A."/>
            <person name="Detter J.C."/>
            <person name="Han C."/>
            <person name="Tapia R."/>
            <person name="Land M."/>
            <person name="Hauser L."/>
            <person name="Kyrpides N."/>
            <person name="Ivanova N."/>
            <person name="Pagani I."/>
            <person name="Stepanauskas R."/>
            <person name="Masland D."/>
            <person name="Poulton N."/>
            <person name="Emerson D."/>
            <person name="Fleming E."/>
            <person name="Woyke T."/>
        </authorList>
    </citation>
    <scope>NUCLEOTIDE SEQUENCE [LARGE SCALE GENOMIC DNA]</scope>
    <source>
        <strain evidence="2 3">L12</strain>
    </source>
</reference>
<feature type="transmembrane region" description="Helical" evidence="1">
    <location>
        <begin position="22"/>
        <end position="49"/>
    </location>
</feature>
<evidence type="ECO:0000313" key="2">
    <source>
        <dbReference type="EMBL" id="EIM31760.1"/>
    </source>
</evidence>
<name>I4Z6B8_9BURK</name>
<evidence type="ECO:0000313" key="3">
    <source>
        <dbReference type="Proteomes" id="UP000053899"/>
    </source>
</evidence>
<dbReference type="HOGENOM" id="CLU_2585422_0_0_4"/>
<organism evidence="2 3">
    <name type="scientific">Leptothrix ochracea L12</name>
    <dbReference type="NCBI Taxonomy" id="735332"/>
    <lineage>
        <taxon>Bacteria</taxon>
        <taxon>Pseudomonadati</taxon>
        <taxon>Pseudomonadota</taxon>
        <taxon>Betaproteobacteria</taxon>
        <taxon>Burkholderiales</taxon>
        <taxon>Sphaerotilaceae</taxon>
        <taxon>Leptothrix</taxon>
    </lineage>
</organism>
<sequence>MNTKSPVTASHFDWLSGLLKALLIAITIPAAAAGFLFALVVAPALVVMLSGRSALSAIRVRRNQADFSYKAHFSGPTHTY</sequence>
<accession>I4Z6B8</accession>
<evidence type="ECO:0000256" key="1">
    <source>
        <dbReference type="SAM" id="Phobius"/>
    </source>
</evidence>
<keyword evidence="1" id="KW-0472">Membrane</keyword>
<keyword evidence="1" id="KW-1133">Transmembrane helix</keyword>
<proteinExistence type="predicted"/>
<dbReference type="AlphaFoldDB" id="I4Z6B8"/>
<keyword evidence="3" id="KW-1185">Reference proteome</keyword>
<dbReference type="Proteomes" id="UP000053899">
    <property type="component" value="Unassembled WGS sequence"/>
</dbReference>
<protein>
    <submittedName>
        <fullName evidence="2">Uncharacterized protein</fullName>
    </submittedName>
</protein>
<dbReference type="EMBL" id="JH660667">
    <property type="protein sequence ID" value="EIM31760.1"/>
    <property type="molecule type" value="Genomic_DNA"/>
</dbReference>
<keyword evidence="1" id="KW-0812">Transmembrane</keyword>
<gene>
    <name evidence="2" type="ORF">LepocDRAFT_00005010</name>
</gene>